<evidence type="ECO:0000313" key="2">
    <source>
        <dbReference type="Proteomes" id="UP000075903"/>
    </source>
</evidence>
<keyword evidence="2" id="KW-1185">Reference proteome</keyword>
<dbReference type="VEuPathDB" id="VectorBase:AMEM005015"/>
<name>A0A182UWU7_ANOME</name>
<sequence length="290" mass="32966">MVRGMVVWRRRRPRLLHGRALQQRLGQVTLTPDHRWPVGVPQQRPILGAVALQQRMHMPVAGERVARWVRVARPEQRLAAAVVRVVQQRGHRPVRHHRVAPDLVRRRAERRLTVAWCCCRHGQMGMRMVRLGGQRLGCGRVLRRQGRVGRGRRCRRIRTRMLAVRVRPVQQRELAAALARLRMARQRTLEAAVQQTAAVAPWETHFGTAGMPAAKGHTRHFTGSPYAPGLPVEEEEVLFEVYNRGTKKNQEVPSPGSADQTDEALNNLVLCWTVAAMASVPFGTWARTFL</sequence>
<reference evidence="1" key="1">
    <citation type="submission" date="2020-05" db="UniProtKB">
        <authorList>
            <consortium name="EnsemblMetazoa"/>
        </authorList>
    </citation>
    <scope>IDENTIFICATION</scope>
    <source>
        <strain evidence="1">MAF</strain>
    </source>
</reference>
<dbReference type="EnsemblMetazoa" id="AMEM005015-RA">
    <property type="protein sequence ID" value="AMEM005015-PA"/>
    <property type="gene ID" value="AMEM005015"/>
</dbReference>
<proteinExistence type="predicted"/>
<protein>
    <submittedName>
        <fullName evidence="1">Uncharacterized protein</fullName>
    </submittedName>
</protein>
<evidence type="ECO:0000313" key="1">
    <source>
        <dbReference type="EnsemblMetazoa" id="AMEM005015-PA"/>
    </source>
</evidence>
<dbReference type="AlphaFoldDB" id="A0A182UWU7"/>
<dbReference type="Proteomes" id="UP000075903">
    <property type="component" value="Unassembled WGS sequence"/>
</dbReference>
<organism evidence="1 2">
    <name type="scientific">Anopheles merus</name>
    <name type="common">Mosquito</name>
    <dbReference type="NCBI Taxonomy" id="30066"/>
    <lineage>
        <taxon>Eukaryota</taxon>
        <taxon>Metazoa</taxon>
        <taxon>Ecdysozoa</taxon>
        <taxon>Arthropoda</taxon>
        <taxon>Hexapoda</taxon>
        <taxon>Insecta</taxon>
        <taxon>Pterygota</taxon>
        <taxon>Neoptera</taxon>
        <taxon>Endopterygota</taxon>
        <taxon>Diptera</taxon>
        <taxon>Nematocera</taxon>
        <taxon>Culicoidea</taxon>
        <taxon>Culicidae</taxon>
        <taxon>Anophelinae</taxon>
        <taxon>Anopheles</taxon>
    </lineage>
</organism>
<accession>A0A182UWU7</accession>